<dbReference type="CDD" id="cd06325">
    <property type="entry name" value="PBP1_ABC_unchar_transporter"/>
    <property type="match status" value="1"/>
</dbReference>
<evidence type="ECO:0000313" key="1">
    <source>
        <dbReference type="EMBL" id="MCR2043603.1"/>
    </source>
</evidence>
<organism evidence="1 2">
    <name type="scientific">Anaerosalibacter massiliensis</name>
    <dbReference type="NCBI Taxonomy" id="1347392"/>
    <lineage>
        <taxon>Bacteria</taxon>
        <taxon>Bacillati</taxon>
        <taxon>Bacillota</taxon>
        <taxon>Tissierellia</taxon>
        <taxon>Tissierellales</taxon>
        <taxon>Sporanaerobacteraceae</taxon>
        <taxon>Anaerosalibacter</taxon>
    </lineage>
</organism>
<dbReference type="Pfam" id="PF04392">
    <property type="entry name" value="ABC_sub_bind"/>
    <property type="match status" value="1"/>
</dbReference>
<dbReference type="Gene3D" id="3.40.50.2300">
    <property type="match status" value="2"/>
</dbReference>
<dbReference type="PANTHER" id="PTHR35271">
    <property type="entry name" value="ABC TRANSPORTER, SUBSTRATE-BINDING LIPOPROTEIN-RELATED"/>
    <property type="match status" value="1"/>
</dbReference>
<dbReference type="PROSITE" id="PS51257">
    <property type="entry name" value="PROKAR_LIPOPROTEIN"/>
    <property type="match status" value="1"/>
</dbReference>
<gene>
    <name evidence="1" type="ORF">NSA23_05660</name>
</gene>
<dbReference type="OrthoDB" id="9776955at2"/>
<dbReference type="Proteomes" id="UP001142078">
    <property type="component" value="Unassembled WGS sequence"/>
</dbReference>
<sequence length="336" mass="36204">MVGKKCTSLSKCLGFILLFIIVISLSGCSSTKSQEKISIGISQIIEHPALDSARDGFIHALKEKGYEDGKNIDIDIQLAQGDMALTKTISDNFVSQKKDLILAISTQSAQSALQSTNEIPILFTAITDPISAGLVKDIDTPDGNITGTTDIVPIDKQLELGKKLFPNTKKVGIIYNTSEVNSHVQVDKAKEVSKKTGISIVEIPVTNSSEIESALNAKIKEIDFLFLPSDNLIASSMPIISKVAVENNIGTIGVDEPMVKNGALACEGLDYYKLGYKTGLMAVDILKGKDIKDIPVANLTETELTINEQIAKKLKLNIPEDILNSGNIIKEGESDE</sequence>
<dbReference type="SUPFAM" id="SSF53822">
    <property type="entry name" value="Periplasmic binding protein-like I"/>
    <property type="match status" value="1"/>
</dbReference>
<comment type="caution">
    <text evidence="1">The sequence shown here is derived from an EMBL/GenBank/DDBJ whole genome shotgun (WGS) entry which is preliminary data.</text>
</comment>
<dbReference type="AlphaFoldDB" id="A0A9X2S4L3"/>
<dbReference type="PANTHER" id="PTHR35271:SF1">
    <property type="entry name" value="ABC TRANSPORTER, SUBSTRATE-BINDING LIPOPROTEIN"/>
    <property type="match status" value="1"/>
</dbReference>
<accession>A0A9X2S4L3</accession>
<reference evidence="1" key="1">
    <citation type="submission" date="2022-07" db="EMBL/GenBank/DDBJ databases">
        <title>Enhanced cultured diversity of the mouse gut microbiota enables custom-made synthetic communities.</title>
        <authorList>
            <person name="Afrizal A."/>
        </authorList>
    </citation>
    <scope>NUCLEOTIDE SEQUENCE</scope>
    <source>
        <strain evidence="1">DSM 29482</strain>
    </source>
</reference>
<dbReference type="InterPro" id="IPR007487">
    <property type="entry name" value="ABC_transpt-TYRBP-like"/>
</dbReference>
<evidence type="ECO:0000313" key="2">
    <source>
        <dbReference type="Proteomes" id="UP001142078"/>
    </source>
</evidence>
<keyword evidence="2" id="KW-1185">Reference proteome</keyword>
<proteinExistence type="predicted"/>
<dbReference type="RefSeq" id="WP_042680497.1">
    <property type="nucleotide sequence ID" value="NZ_CABKTM010000019.1"/>
</dbReference>
<protein>
    <submittedName>
        <fullName evidence="1">ABC transporter substrate-binding protein</fullName>
    </submittedName>
</protein>
<dbReference type="InterPro" id="IPR028082">
    <property type="entry name" value="Peripla_BP_I"/>
</dbReference>
<dbReference type="EMBL" id="JANJZL010000003">
    <property type="protein sequence ID" value="MCR2043603.1"/>
    <property type="molecule type" value="Genomic_DNA"/>
</dbReference>
<name>A0A9X2S4L3_9FIRM</name>